<dbReference type="InterPro" id="IPR035979">
    <property type="entry name" value="RBD_domain_sf"/>
</dbReference>
<evidence type="ECO:0000313" key="5">
    <source>
        <dbReference type="EnsemblMetazoa" id="XP_030831157"/>
    </source>
</evidence>
<accession>A0A7M7N4I8</accession>
<dbReference type="Proteomes" id="UP000007110">
    <property type="component" value="Unassembled WGS sequence"/>
</dbReference>
<evidence type="ECO:0000256" key="3">
    <source>
        <dbReference type="SAM" id="MobiDB-lite"/>
    </source>
</evidence>
<name>A0A7M7N4I8_STRPU</name>
<dbReference type="RefSeq" id="XP_030831157.1">
    <property type="nucleotide sequence ID" value="XM_030975297.1"/>
</dbReference>
<dbReference type="InterPro" id="IPR012677">
    <property type="entry name" value="Nucleotide-bd_a/b_plait_sf"/>
</dbReference>
<dbReference type="SMART" id="SM00360">
    <property type="entry name" value="RRM"/>
    <property type="match status" value="1"/>
</dbReference>
<dbReference type="InterPro" id="IPR000504">
    <property type="entry name" value="RRM_dom"/>
</dbReference>
<proteinExistence type="predicted"/>
<organism evidence="5 6">
    <name type="scientific">Strongylocentrotus purpuratus</name>
    <name type="common">Purple sea urchin</name>
    <dbReference type="NCBI Taxonomy" id="7668"/>
    <lineage>
        <taxon>Eukaryota</taxon>
        <taxon>Metazoa</taxon>
        <taxon>Echinodermata</taxon>
        <taxon>Eleutherozoa</taxon>
        <taxon>Echinozoa</taxon>
        <taxon>Echinoidea</taxon>
        <taxon>Euechinoidea</taxon>
        <taxon>Echinacea</taxon>
        <taxon>Camarodonta</taxon>
        <taxon>Echinidea</taxon>
        <taxon>Strongylocentrotidae</taxon>
        <taxon>Strongylocentrotus</taxon>
    </lineage>
</organism>
<dbReference type="OMA" id="HLECYTS"/>
<dbReference type="KEGG" id="spu:100888393"/>
<feature type="compositionally biased region" description="Polar residues" evidence="3">
    <location>
        <begin position="289"/>
        <end position="307"/>
    </location>
</feature>
<evidence type="ECO:0000256" key="1">
    <source>
        <dbReference type="ARBA" id="ARBA00022884"/>
    </source>
</evidence>
<keyword evidence="6" id="KW-1185">Reference proteome</keyword>
<keyword evidence="1 2" id="KW-0694">RNA-binding</keyword>
<evidence type="ECO:0000313" key="6">
    <source>
        <dbReference type="Proteomes" id="UP000007110"/>
    </source>
</evidence>
<reference evidence="6" key="1">
    <citation type="submission" date="2015-02" db="EMBL/GenBank/DDBJ databases">
        <title>Genome sequencing for Strongylocentrotus purpuratus.</title>
        <authorList>
            <person name="Murali S."/>
            <person name="Liu Y."/>
            <person name="Vee V."/>
            <person name="English A."/>
            <person name="Wang M."/>
            <person name="Skinner E."/>
            <person name="Han Y."/>
            <person name="Muzny D.M."/>
            <person name="Worley K.C."/>
            <person name="Gibbs R.A."/>
        </authorList>
    </citation>
    <scope>NUCLEOTIDE SEQUENCE</scope>
</reference>
<protein>
    <recommendedName>
        <fullName evidence="4">RRM domain-containing protein</fullName>
    </recommendedName>
</protein>
<dbReference type="GeneID" id="100888393"/>
<dbReference type="SUPFAM" id="SSF54928">
    <property type="entry name" value="RNA-binding domain, RBD"/>
    <property type="match status" value="1"/>
</dbReference>
<feature type="region of interest" description="Disordered" evidence="3">
    <location>
        <begin position="18"/>
        <end position="57"/>
    </location>
</feature>
<dbReference type="Gene3D" id="3.30.70.330">
    <property type="match status" value="1"/>
</dbReference>
<dbReference type="PANTHER" id="PTHR13968:SF26">
    <property type="entry name" value="RRM DOMAIN-CONTAINING PROTEIN"/>
    <property type="match status" value="1"/>
</dbReference>
<feature type="compositionally biased region" description="Basic residues" evidence="3">
    <location>
        <begin position="43"/>
        <end position="55"/>
    </location>
</feature>
<feature type="domain" description="RRM" evidence="4">
    <location>
        <begin position="122"/>
        <end position="199"/>
    </location>
</feature>
<dbReference type="AlphaFoldDB" id="A0A7M7N4I8"/>
<dbReference type="InParanoid" id="A0A7M7N4I8"/>
<evidence type="ECO:0000256" key="2">
    <source>
        <dbReference type="PROSITE-ProRule" id="PRU00176"/>
    </source>
</evidence>
<sequence>MRRSDTVHAENISRPVHLECYTSRDQPLSPTMHRNYGSGYGHHGPHSHQPHHHGGSHGMGMNMGMGIGMGMGMQGMGMGMGNMQGMGGHQGMGGAAAMNSFLSKYPAVSNYTNDMSPAAKAARVFVGNLNTYTRKEDRKNIMELLMETFMKYGRIRAISIHSGFGFVQFETSEQAKNAMRGEQGKLIKNQPLDLYLASDPDFNRPKGFKKVNHDCGYVAYVDPSTLPTIPAKGIPSMKKRYRLTKSGDEPQGWVCVFCQHEAITPWELMKHASAIHQTQIYDMGGNVEQPKTSDPQQEAMQTQSAMM</sequence>
<dbReference type="EnsemblMetazoa" id="XM_030975297">
    <property type="protein sequence ID" value="XP_030831157"/>
    <property type="gene ID" value="LOC100888393"/>
</dbReference>
<reference evidence="5" key="2">
    <citation type="submission" date="2021-01" db="UniProtKB">
        <authorList>
            <consortium name="EnsemblMetazoa"/>
        </authorList>
    </citation>
    <scope>IDENTIFICATION</scope>
</reference>
<feature type="region of interest" description="Disordered" evidence="3">
    <location>
        <begin position="286"/>
        <end position="307"/>
    </location>
</feature>
<dbReference type="GO" id="GO:0005634">
    <property type="term" value="C:nucleus"/>
    <property type="evidence" value="ECO:0000318"/>
    <property type="project" value="GO_Central"/>
</dbReference>
<dbReference type="Pfam" id="PF00076">
    <property type="entry name" value="RRM_1"/>
    <property type="match status" value="1"/>
</dbReference>
<dbReference type="PANTHER" id="PTHR13968">
    <property type="entry name" value="HETEROGENEOUS NUCLEAR RIBONUCLEOPROTEIN"/>
    <property type="match status" value="1"/>
</dbReference>
<dbReference type="InterPro" id="IPR051186">
    <property type="entry name" value="RRM_HNRPC/RALY_subfam"/>
</dbReference>
<evidence type="ECO:0000259" key="4">
    <source>
        <dbReference type="PROSITE" id="PS50102"/>
    </source>
</evidence>
<dbReference type="PROSITE" id="PS50102">
    <property type="entry name" value="RRM"/>
    <property type="match status" value="1"/>
</dbReference>
<dbReference type="GO" id="GO:0003723">
    <property type="term" value="F:RNA binding"/>
    <property type="evidence" value="ECO:0000318"/>
    <property type="project" value="GO_Central"/>
</dbReference>
<dbReference type="OrthoDB" id="10044938at2759"/>